<feature type="compositionally biased region" description="Polar residues" evidence="9">
    <location>
        <begin position="483"/>
        <end position="502"/>
    </location>
</feature>
<protein>
    <recommendedName>
        <fullName evidence="8">MLO-like protein</fullName>
    </recommendedName>
</protein>
<feature type="transmembrane region" description="Helical" evidence="10">
    <location>
        <begin position="424"/>
        <end position="445"/>
    </location>
</feature>
<dbReference type="InterPro" id="IPR004326">
    <property type="entry name" value="Mlo"/>
</dbReference>
<keyword evidence="12" id="KW-1185">Reference proteome</keyword>
<gene>
    <name evidence="8" type="primary">MLO</name>
    <name evidence="11" type="ORF">NC653_007840</name>
</gene>
<evidence type="ECO:0000256" key="5">
    <source>
        <dbReference type="ARBA" id="ARBA00022989"/>
    </source>
</evidence>
<dbReference type="Pfam" id="PF03094">
    <property type="entry name" value="Mlo"/>
    <property type="match status" value="1"/>
</dbReference>
<keyword evidence="8" id="KW-0112">Calmodulin-binding</keyword>
<feature type="transmembrane region" description="Helical" evidence="10">
    <location>
        <begin position="381"/>
        <end position="404"/>
    </location>
</feature>
<dbReference type="GO" id="GO:0006952">
    <property type="term" value="P:defense response"/>
    <property type="evidence" value="ECO:0007669"/>
    <property type="project" value="UniProtKB-KW"/>
</dbReference>
<feature type="transmembrane region" description="Helical" evidence="10">
    <location>
        <begin position="297"/>
        <end position="316"/>
    </location>
</feature>
<keyword evidence="3 8" id="KW-0812">Transmembrane</keyword>
<feature type="transmembrane region" description="Helical" evidence="10">
    <location>
        <begin position="97"/>
        <end position="117"/>
    </location>
</feature>
<dbReference type="PANTHER" id="PTHR31942:SF89">
    <property type="entry name" value="MLO-LIKE PROTEIN 3"/>
    <property type="match status" value="1"/>
</dbReference>
<dbReference type="EMBL" id="JAQIZT010000003">
    <property type="protein sequence ID" value="KAJ7002481.1"/>
    <property type="molecule type" value="Genomic_DNA"/>
</dbReference>
<accession>A0AAD6W8B0</accession>
<dbReference type="AlphaFoldDB" id="A0AAD6W8B0"/>
<evidence type="ECO:0000256" key="7">
    <source>
        <dbReference type="ARBA" id="ARBA00023265"/>
    </source>
</evidence>
<feature type="region of interest" description="Disordered" evidence="9">
    <location>
        <begin position="480"/>
        <end position="528"/>
    </location>
</feature>
<keyword evidence="7 8" id="KW-0568">Pathogenesis-related protein</keyword>
<feature type="transmembrane region" description="Helical" evidence="10">
    <location>
        <begin position="174"/>
        <end position="195"/>
    </location>
</feature>
<dbReference type="GO" id="GO:0016020">
    <property type="term" value="C:membrane"/>
    <property type="evidence" value="ECO:0007669"/>
    <property type="project" value="UniProtKB-SubCell"/>
</dbReference>
<comment type="similarity">
    <text evidence="2 8">Belongs to the MLO family.</text>
</comment>
<comment type="subcellular location">
    <subcellularLocation>
        <location evidence="1 8">Membrane</location>
        <topology evidence="1 8">Multi-pass membrane protein</topology>
    </subcellularLocation>
</comment>
<evidence type="ECO:0000313" key="11">
    <source>
        <dbReference type="EMBL" id="KAJ7002481.1"/>
    </source>
</evidence>
<feature type="transmembrane region" description="Helical" evidence="10">
    <location>
        <begin position="53"/>
        <end position="76"/>
    </location>
</feature>
<proteinExistence type="inferred from homology"/>
<organism evidence="11 12">
    <name type="scientific">Populus alba x Populus x berolinensis</name>
    <dbReference type="NCBI Taxonomy" id="444605"/>
    <lineage>
        <taxon>Eukaryota</taxon>
        <taxon>Viridiplantae</taxon>
        <taxon>Streptophyta</taxon>
        <taxon>Embryophyta</taxon>
        <taxon>Tracheophyta</taxon>
        <taxon>Spermatophyta</taxon>
        <taxon>Magnoliopsida</taxon>
        <taxon>eudicotyledons</taxon>
        <taxon>Gunneridae</taxon>
        <taxon>Pentapetalae</taxon>
        <taxon>rosids</taxon>
        <taxon>fabids</taxon>
        <taxon>Malpighiales</taxon>
        <taxon>Salicaceae</taxon>
        <taxon>Saliceae</taxon>
        <taxon>Populus</taxon>
    </lineage>
</organism>
<evidence type="ECO:0000256" key="10">
    <source>
        <dbReference type="SAM" id="Phobius"/>
    </source>
</evidence>
<keyword evidence="4 8" id="KW-0611">Plant defense</keyword>
<sequence length="573" mass="64956">MPHDTIHIYYPPNLHAVQVSSKNKAAAATTMAVGGASSTGPTPYRSLQDTPTWALATVCFVFIFTGIFIEYLIHLLSHWLKKSRKTALYEALEKLKSVLMVLGFMSLILTVTQRSIIKICISDKVANRMLPCRQTITKTTKATQERILAAESGSDYCGSRGMTSLISQSGVNQLNIFICVIAIMQILHTVLTMALGRAKIRSWKAWERETQTVEYQAANDAHRFRYTRQTTFARRHMGFFTATSAQLWIKCFFRQFFSSVAKVDYLTLRHGFLAAHFPNNSSFNFQRYIQRSLDDDFKEIVGISPWMWFLVVIFMLVDVYGWHAYLWVSFIPLLIVLVLGTKLEVVVAEMALEIRDQSSVIKGAPLVRPDNSLFWFSHPKYVLPLIHFTLFMNAFELAFFVWVTLQFGIKSCYHEKVEITAVRVVLAVTVQIMCSYITLPLYALVTQMGSQLKGAILEERTANAIKQWYGGVKKKMKKKRQDVSLSNYHSYSPPVSTSNRTMDSLSDNSHHHSQSNSQDDIPSLLRNPTLSDITPFHGQIEMVENGAQEIPQHVVPSTVIEIAGVPDLIKNQT</sequence>
<evidence type="ECO:0000256" key="9">
    <source>
        <dbReference type="SAM" id="MobiDB-lite"/>
    </source>
</evidence>
<dbReference type="GO" id="GO:0005516">
    <property type="term" value="F:calmodulin binding"/>
    <property type="evidence" value="ECO:0007669"/>
    <property type="project" value="UniProtKB-KW"/>
</dbReference>
<keyword evidence="5 8" id="KW-1133">Transmembrane helix</keyword>
<name>A0AAD6W8B0_9ROSI</name>
<evidence type="ECO:0000256" key="1">
    <source>
        <dbReference type="ARBA" id="ARBA00004141"/>
    </source>
</evidence>
<comment type="caution">
    <text evidence="11">The sequence shown here is derived from an EMBL/GenBank/DDBJ whole genome shotgun (WGS) entry which is preliminary data.</text>
</comment>
<evidence type="ECO:0000256" key="4">
    <source>
        <dbReference type="ARBA" id="ARBA00022821"/>
    </source>
</evidence>
<comment type="function">
    <text evidence="8">May be involved in modulation of pathogen defense and leaf cell death.</text>
</comment>
<dbReference type="Proteomes" id="UP001164929">
    <property type="component" value="Chromosome 3"/>
</dbReference>
<evidence type="ECO:0000313" key="12">
    <source>
        <dbReference type="Proteomes" id="UP001164929"/>
    </source>
</evidence>
<keyword evidence="6 8" id="KW-0472">Membrane</keyword>
<evidence type="ECO:0000256" key="6">
    <source>
        <dbReference type="ARBA" id="ARBA00023136"/>
    </source>
</evidence>
<evidence type="ECO:0000256" key="2">
    <source>
        <dbReference type="ARBA" id="ARBA00006574"/>
    </source>
</evidence>
<evidence type="ECO:0000256" key="3">
    <source>
        <dbReference type="ARBA" id="ARBA00022692"/>
    </source>
</evidence>
<dbReference type="PANTHER" id="PTHR31942">
    <property type="entry name" value="MLO-LIKE PROTEIN 1"/>
    <property type="match status" value="1"/>
</dbReference>
<comment type="domain">
    <text evidence="8">The C-terminus contains a calmodulin-binding domain, which binds calmodulin in a calcium-dependent fashion.</text>
</comment>
<evidence type="ECO:0000256" key="8">
    <source>
        <dbReference type="RuleBase" id="RU280816"/>
    </source>
</evidence>
<reference evidence="11" key="1">
    <citation type="journal article" date="2023" name="Mol. Ecol. Resour.">
        <title>Chromosome-level genome assembly of a triploid poplar Populus alba 'Berolinensis'.</title>
        <authorList>
            <person name="Chen S."/>
            <person name="Yu Y."/>
            <person name="Wang X."/>
            <person name="Wang S."/>
            <person name="Zhang T."/>
            <person name="Zhou Y."/>
            <person name="He R."/>
            <person name="Meng N."/>
            <person name="Wang Y."/>
            <person name="Liu W."/>
            <person name="Liu Z."/>
            <person name="Liu J."/>
            <person name="Guo Q."/>
            <person name="Huang H."/>
            <person name="Sederoff R.R."/>
            <person name="Wang G."/>
            <person name="Qu G."/>
            <person name="Chen S."/>
        </authorList>
    </citation>
    <scope>NUCLEOTIDE SEQUENCE</scope>
    <source>
        <strain evidence="11">SC-2020</strain>
    </source>
</reference>